<dbReference type="EMBL" id="AP024714">
    <property type="protein sequence ID" value="BCX81178.1"/>
    <property type="molecule type" value="Genomic_DNA"/>
</dbReference>
<reference evidence="2" key="1">
    <citation type="journal article" date="2024" name="Int. J. Syst. Evol. Microbiol.">
        <title>Methylomarinovum tepidoasis sp. nov., a moderately thermophilic methanotroph of the family Methylothermaceae isolated from a deep-sea hydrothermal field.</title>
        <authorList>
            <person name="Hirayama H."/>
            <person name="Takaki Y."/>
            <person name="Abe M."/>
            <person name="Miyazaki M."/>
            <person name="Uematsu K."/>
            <person name="Matsui Y."/>
            <person name="Takai K."/>
        </authorList>
    </citation>
    <scope>NUCLEOTIDE SEQUENCE [LARGE SCALE GENOMIC DNA]</scope>
    <source>
        <strain evidence="2">IT-9</strain>
    </source>
</reference>
<dbReference type="RefSeq" id="WP_317706113.1">
    <property type="nucleotide sequence ID" value="NZ_AP024714.1"/>
</dbReference>
<protein>
    <recommendedName>
        <fullName evidence="3">Solute-binding protein family 3/N-terminal domain-containing protein</fullName>
    </recommendedName>
</protein>
<sequence length="258" mass="30188">MTGTGQSRDAYQRALLRLLLDEAGVDYRITIVPVRFSQARIIHELTQGKLINLYWMGTSPELERRLLPVRYPIDRGLLGYRLLFIRDDRQTDFDSVRSAEDLGKFIGGQGIGWSDVAILEKAGLKQRQHLYEDLFLLLDAGRIDYFSRGVTEIFSELDEWRQRYPHLAVEDRLALHYPFAMFFFVSPSQPRLAAALRQGFEKAYRSGRFERFFYQRSEIRESLSRGRLTDRLVLEIPNPSLTPETRAIPARYWHRLSQ</sequence>
<gene>
    <name evidence="1" type="ORF">MIT9_P0756</name>
</gene>
<dbReference type="Proteomes" id="UP001321825">
    <property type="component" value="Chromosome"/>
</dbReference>
<name>A0AAU9C0U2_9GAMM</name>
<accession>A0AAU9C0U2</accession>
<evidence type="ECO:0000313" key="1">
    <source>
        <dbReference type="EMBL" id="BCX81178.1"/>
    </source>
</evidence>
<evidence type="ECO:0008006" key="3">
    <source>
        <dbReference type="Google" id="ProtNLM"/>
    </source>
</evidence>
<organism evidence="1 2">
    <name type="scientific">Methylomarinovum caldicuralii</name>
    <dbReference type="NCBI Taxonomy" id="438856"/>
    <lineage>
        <taxon>Bacteria</taxon>
        <taxon>Pseudomonadati</taxon>
        <taxon>Pseudomonadota</taxon>
        <taxon>Gammaproteobacteria</taxon>
        <taxon>Methylococcales</taxon>
        <taxon>Methylothermaceae</taxon>
        <taxon>Methylomarinovum</taxon>
    </lineage>
</organism>
<dbReference type="SUPFAM" id="SSF53850">
    <property type="entry name" value="Periplasmic binding protein-like II"/>
    <property type="match status" value="1"/>
</dbReference>
<dbReference type="KEGG" id="mcau:MIT9_P0756"/>
<dbReference type="AlphaFoldDB" id="A0AAU9C0U2"/>
<proteinExistence type="predicted"/>
<keyword evidence="2" id="KW-1185">Reference proteome</keyword>
<evidence type="ECO:0000313" key="2">
    <source>
        <dbReference type="Proteomes" id="UP001321825"/>
    </source>
</evidence>